<dbReference type="PANTHER" id="PTHR43791:SF6">
    <property type="entry name" value="TRANSPORTER, PUTATIVE (AFU_ORTHOLOGUE AFUA_1G16690)-RELATED"/>
    <property type="match status" value="1"/>
</dbReference>
<keyword evidence="2" id="KW-0813">Transport</keyword>
<feature type="transmembrane region" description="Helical" evidence="6">
    <location>
        <begin position="107"/>
        <end position="126"/>
    </location>
</feature>
<feature type="domain" description="Major facilitator superfamily (MFS) profile" evidence="7">
    <location>
        <begin position="38"/>
        <end position="449"/>
    </location>
</feature>
<feature type="transmembrane region" description="Helical" evidence="6">
    <location>
        <begin position="203"/>
        <end position="223"/>
    </location>
</feature>
<evidence type="ECO:0000256" key="3">
    <source>
        <dbReference type="ARBA" id="ARBA00022692"/>
    </source>
</evidence>
<dbReference type="SUPFAM" id="SSF103473">
    <property type="entry name" value="MFS general substrate transporter"/>
    <property type="match status" value="1"/>
</dbReference>
<proteinExistence type="predicted"/>
<feature type="transmembrane region" description="Helical" evidence="6">
    <location>
        <begin position="423"/>
        <end position="440"/>
    </location>
</feature>
<name>A0ABR3FMJ4_9AGAR</name>
<evidence type="ECO:0000256" key="2">
    <source>
        <dbReference type="ARBA" id="ARBA00022448"/>
    </source>
</evidence>
<keyword evidence="9" id="KW-1185">Reference proteome</keyword>
<feature type="transmembrane region" description="Helical" evidence="6">
    <location>
        <begin position="138"/>
        <end position="156"/>
    </location>
</feature>
<dbReference type="InterPro" id="IPR020846">
    <property type="entry name" value="MFS_dom"/>
</dbReference>
<evidence type="ECO:0000313" key="9">
    <source>
        <dbReference type="Proteomes" id="UP001465976"/>
    </source>
</evidence>
<evidence type="ECO:0000256" key="6">
    <source>
        <dbReference type="SAM" id="Phobius"/>
    </source>
</evidence>
<feature type="transmembrane region" description="Helical" evidence="6">
    <location>
        <begin position="81"/>
        <end position="100"/>
    </location>
</feature>
<evidence type="ECO:0000256" key="4">
    <source>
        <dbReference type="ARBA" id="ARBA00022989"/>
    </source>
</evidence>
<feature type="transmembrane region" description="Helical" evidence="6">
    <location>
        <begin position="268"/>
        <end position="288"/>
    </location>
</feature>
<feature type="transmembrane region" description="Helical" evidence="6">
    <location>
        <begin position="168"/>
        <end position="191"/>
    </location>
</feature>
<comment type="caution">
    <text evidence="8">The sequence shown here is derived from an EMBL/GenBank/DDBJ whole genome shotgun (WGS) entry which is preliminary data.</text>
</comment>
<feature type="transmembrane region" description="Helical" evidence="6">
    <location>
        <begin position="390"/>
        <end position="411"/>
    </location>
</feature>
<dbReference type="PANTHER" id="PTHR43791">
    <property type="entry name" value="PERMEASE-RELATED"/>
    <property type="match status" value="1"/>
</dbReference>
<dbReference type="PROSITE" id="PS50850">
    <property type="entry name" value="MFS"/>
    <property type="match status" value="1"/>
</dbReference>
<gene>
    <name evidence="8" type="ORF">V5O48_005686</name>
</gene>
<evidence type="ECO:0000256" key="5">
    <source>
        <dbReference type="ARBA" id="ARBA00023136"/>
    </source>
</evidence>
<dbReference type="EMBL" id="JBAHYK010000232">
    <property type="protein sequence ID" value="KAL0576310.1"/>
    <property type="molecule type" value="Genomic_DNA"/>
</dbReference>
<keyword evidence="3 6" id="KW-0812">Transmembrane</keyword>
<organism evidence="8 9">
    <name type="scientific">Marasmius crinis-equi</name>
    <dbReference type="NCBI Taxonomy" id="585013"/>
    <lineage>
        <taxon>Eukaryota</taxon>
        <taxon>Fungi</taxon>
        <taxon>Dikarya</taxon>
        <taxon>Basidiomycota</taxon>
        <taxon>Agaricomycotina</taxon>
        <taxon>Agaricomycetes</taxon>
        <taxon>Agaricomycetidae</taxon>
        <taxon>Agaricales</taxon>
        <taxon>Marasmiineae</taxon>
        <taxon>Marasmiaceae</taxon>
        <taxon>Marasmius</taxon>
    </lineage>
</organism>
<comment type="subcellular location">
    <subcellularLocation>
        <location evidence="1">Membrane</location>
        <topology evidence="1">Multi-pass membrane protein</topology>
    </subcellularLocation>
</comment>
<protein>
    <recommendedName>
        <fullName evidence="7">Major facilitator superfamily (MFS) profile domain-containing protein</fullName>
    </recommendedName>
</protein>
<keyword evidence="5 6" id="KW-0472">Membrane</keyword>
<reference evidence="8 9" key="1">
    <citation type="submission" date="2024-02" db="EMBL/GenBank/DDBJ databases">
        <title>A draft genome for the cacao thread blight pathogen Marasmius crinis-equi.</title>
        <authorList>
            <person name="Cohen S.P."/>
            <person name="Baruah I.K."/>
            <person name="Amoako-Attah I."/>
            <person name="Bukari Y."/>
            <person name="Meinhardt L.W."/>
            <person name="Bailey B.A."/>
        </authorList>
    </citation>
    <scope>NUCLEOTIDE SEQUENCE [LARGE SCALE GENOMIC DNA]</scope>
    <source>
        <strain evidence="8 9">GH-76</strain>
    </source>
</reference>
<evidence type="ECO:0000313" key="8">
    <source>
        <dbReference type="EMBL" id="KAL0576310.1"/>
    </source>
</evidence>
<feature type="transmembrane region" description="Helical" evidence="6">
    <location>
        <begin position="300"/>
        <end position="319"/>
    </location>
</feature>
<dbReference type="InterPro" id="IPR011701">
    <property type="entry name" value="MFS"/>
</dbReference>
<feature type="transmembrane region" description="Helical" evidence="6">
    <location>
        <begin position="331"/>
        <end position="352"/>
    </location>
</feature>
<keyword evidence="4 6" id="KW-1133">Transmembrane helix</keyword>
<dbReference type="Pfam" id="PF07690">
    <property type="entry name" value="MFS_1"/>
    <property type="match status" value="1"/>
</dbReference>
<evidence type="ECO:0000256" key="1">
    <source>
        <dbReference type="ARBA" id="ARBA00004141"/>
    </source>
</evidence>
<dbReference type="Gene3D" id="1.20.1250.20">
    <property type="entry name" value="MFS general substrate transporter like domains"/>
    <property type="match status" value="2"/>
</dbReference>
<feature type="transmembrane region" description="Helical" evidence="6">
    <location>
        <begin position="358"/>
        <end position="378"/>
    </location>
</feature>
<accession>A0ABR3FMJ4</accession>
<evidence type="ECO:0000259" key="7">
    <source>
        <dbReference type="PROSITE" id="PS50850"/>
    </source>
</evidence>
<sequence length="479" mass="53193">MAKLGITNAVHLEAFVTDAEYGGPEARQKLEKKLLLKIDLRMSILVPIYILNYKVRNDAAAARARGFEVDLKLKGEEFPTLLSILYIGYILMQIPSNLFLNWIGKPSIYLPTCMLVWGLISVLIGLTSNFAGALVTRFFLGIVEAPFFPGALFLLSRWYKRDEIGLRMAILACGNLISNAFGTLLASGILGSGYQLGHAAWRWLFYIEGAVTMSVALIAMFVLPDFPETTKWLSPLERKLALQRLRVEGSGPGSTSSSAVSIWKDWKIYWFALTLTSLVIALSFNAFFPTLTDTLGYGETVSLVLCAPPWIFATAVAFIVSRDSDKTRERFFHIVIPLAGGMAGFVIALSTMNTVARYIALFLMAQTYAGYIVLLAWISNTFIRSAKERAVAIAFINGFSQLGNIAGSYVWPKIWGPTYRNSYAIAISTTGLVIIMALIMKVHLSSVNKQLDSEGDGRGWCDMEKGDPRPWDREFRYIT</sequence>
<dbReference type="InterPro" id="IPR036259">
    <property type="entry name" value="MFS_trans_sf"/>
</dbReference>
<dbReference type="Proteomes" id="UP001465976">
    <property type="component" value="Unassembled WGS sequence"/>
</dbReference>